<feature type="transmembrane region" description="Helical" evidence="9">
    <location>
        <begin position="47"/>
        <end position="63"/>
    </location>
</feature>
<keyword evidence="5" id="KW-0769">Symport</keyword>
<feature type="transmembrane region" description="Helical" evidence="9">
    <location>
        <begin position="267"/>
        <end position="291"/>
    </location>
</feature>
<dbReference type="GO" id="GO:0015606">
    <property type="term" value="F:spermidine transmembrane transporter activity"/>
    <property type="evidence" value="ECO:0007669"/>
    <property type="project" value="TreeGrafter"/>
</dbReference>
<dbReference type="EMBL" id="AUXW01000054">
    <property type="protein sequence ID" value="KKE85464.1"/>
    <property type="molecule type" value="Genomic_DNA"/>
</dbReference>
<keyword evidence="6 9" id="KW-1133">Transmembrane helix</keyword>
<evidence type="ECO:0000256" key="8">
    <source>
        <dbReference type="RuleBase" id="RU362091"/>
    </source>
</evidence>
<feature type="transmembrane region" description="Helical" evidence="9">
    <location>
        <begin position="311"/>
        <end position="329"/>
    </location>
</feature>
<feature type="transmembrane region" description="Helical" evidence="9">
    <location>
        <begin position="441"/>
        <end position="459"/>
    </location>
</feature>
<comment type="subcellular location">
    <subcellularLocation>
        <location evidence="1">Membrane</location>
        <topology evidence="1">Multi-pass membrane protein</topology>
    </subcellularLocation>
</comment>
<proteinExistence type="inferred from homology"/>
<feature type="transmembrane region" description="Helical" evidence="9">
    <location>
        <begin position="120"/>
        <end position="141"/>
    </location>
</feature>
<dbReference type="GO" id="GO:0005886">
    <property type="term" value="C:plasma membrane"/>
    <property type="evidence" value="ECO:0007669"/>
    <property type="project" value="TreeGrafter"/>
</dbReference>
<dbReference type="AlphaFoldDB" id="A0A0F6AIM8"/>
<dbReference type="PROSITE" id="PS50283">
    <property type="entry name" value="NA_SOLUT_SYMP_3"/>
    <property type="match status" value="1"/>
</dbReference>
<keyword evidence="3" id="KW-0813">Transport</keyword>
<keyword evidence="7 9" id="KW-0472">Membrane</keyword>
<feature type="transmembrane region" description="Helical" evidence="9">
    <location>
        <begin position="381"/>
        <end position="404"/>
    </location>
</feature>
<evidence type="ECO:0000313" key="11">
    <source>
        <dbReference type="Proteomes" id="UP000033434"/>
    </source>
</evidence>
<dbReference type="RefSeq" id="WP_046354369.1">
    <property type="nucleotide sequence ID" value="NZ_AUXW01000054.1"/>
</dbReference>
<evidence type="ECO:0000313" key="10">
    <source>
        <dbReference type="EMBL" id="KKE85464.1"/>
    </source>
</evidence>
<dbReference type="InterPro" id="IPR001734">
    <property type="entry name" value="Na/solute_symporter"/>
</dbReference>
<reference evidence="10 11" key="1">
    <citation type="journal article" date="2015" name="BMC Genomics">
        <title>Genome mining reveals unlocked bioactive potential of marine Gram-negative bacteria.</title>
        <authorList>
            <person name="Machado H."/>
            <person name="Sonnenschein E.C."/>
            <person name="Melchiorsen J."/>
            <person name="Gram L."/>
        </authorList>
    </citation>
    <scope>NUCLEOTIDE SEQUENCE [LARGE SCALE GENOMIC DNA]</scope>
    <source>
        <strain evidence="10 11">S4054</strain>
    </source>
</reference>
<dbReference type="Pfam" id="PF00474">
    <property type="entry name" value="SSF"/>
    <property type="match status" value="1"/>
</dbReference>
<evidence type="ECO:0000256" key="4">
    <source>
        <dbReference type="ARBA" id="ARBA00022692"/>
    </source>
</evidence>
<sequence>MLDITTALISLVVFAALFSIPGLIYARRCQDKLDDFLVARNSQNSQATMLTLMATTMGTWVLFGPAESATWGGIGAVIGYALGVLAPRLIMIPLGARIRTLMPEGHTLTEFVYNRYGKGLYVFVLLIMLFYLFIGLTAGLTGIAKMVALVSPVPLWATAAIVMFATLLYTLYGGLRVTIFTDRLQMLVILPFIALIIGFGWAATDGIAPALNGLAQNAPHLIDPFNATGIETGLTFFIAVVLTGLFYQGAWQRVFAARDNKVVRNAFILSGVLSFPIIIIMGLFGLAFVGLGLPGQGSTALFSVILDTVPYWFMLGLIPFGLALIMSSADSSISGLNSILVVDLHRLMPQMSAQKLLKISRWLIVLMSIPVLITASQGFSILYLFLLADLLCCAAAFPVFFGFYNGKYQSYNAALSISGGLLSGLYLFPMPGEPLNNLLESFLLASLVPVAISLLLLILPSKNSFDFTLLASKVKPIES</sequence>
<protein>
    <submittedName>
        <fullName evidence="10">Sodium:solute symporter</fullName>
    </submittedName>
</protein>
<evidence type="ECO:0000256" key="6">
    <source>
        <dbReference type="ARBA" id="ARBA00022989"/>
    </source>
</evidence>
<feature type="transmembrane region" description="Helical" evidence="9">
    <location>
        <begin position="224"/>
        <end position="247"/>
    </location>
</feature>
<evidence type="ECO:0000256" key="3">
    <source>
        <dbReference type="ARBA" id="ARBA00022448"/>
    </source>
</evidence>
<feature type="transmembrane region" description="Helical" evidence="9">
    <location>
        <begin position="356"/>
        <end position="375"/>
    </location>
</feature>
<dbReference type="PANTHER" id="PTHR48086:SF10">
    <property type="entry name" value="AGR155CP"/>
    <property type="match status" value="1"/>
</dbReference>
<dbReference type="PATRIC" id="fig|1129367.4.peg.498"/>
<keyword evidence="4 9" id="KW-0812">Transmembrane</keyword>
<dbReference type="Proteomes" id="UP000033434">
    <property type="component" value="Unassembled WGS sequence"/>
</dbReference>
<feature type="transmembrane region" description="Helical" evidence="9">
    <location>
        <begin position="411"/>
        <end position="429"/>
    </location>
</feature>
<evidence type="ECO:0000256" key="1">
    <source>
        <dbReference type="ARBA" id="ARBA00004141"/>
    </source>
</evidence>
<feature type="transmembrane region" description="Helical" evidence="9">
    <location>
        <begin position="184"/>
        <end position="204"/>
    </location>
</feature>
<dbReference type="InterPro" id="IPR050277">
    <property type="entry name" value="Sodium:Solute_Symporter"/>
</dbReference>
<name>A0A0F6AIM8_9GAMM</name>
<organism evidence="10 11">
    <name type="scientific">Pseudoalteromonas luteoviolacea S4054</name>
    <dbReference type="NCBI Taxonomy" id="1129367"/>
    <lineage>
        <taxon>Bacteria</taxon>
        <taxon>Pseudomonadati</taxon>
        <taxon>Pseudomonadota</taxon>
        <taxon>Gammaproteobacteria</taxon>
        <taxon>Alteromonadales</taxon>
        <taxon>Pseudoalteromonadaceae</taxon>
        <taxon>Pseudoalteromonas</taxon>
    </lineage>
</organism>
<feature type="transmembrane region" description="Helical" evidence="9">
    <location>
        <begin position="153"/>
        <end position="172"/>
    </location>
</feature>
<dbReference type="PANTHER" id="PTHR48086">
    <property type="entry name" value="SODIUM/PROLINE SYMPORTER-RELATED"/>
    <property type="match status" value="1"/>
</dbReference>
<dbReference type="Gene3D" id="1.20.1730.10">
    <property type="entry name" value="Sodium/glucose cotransporter"/>
    <property type="match status" value="1"/>
</dbReference>
<evidence type="ECO:0000256" key="7">
    <source>
        <dbReference type="ARBA" id="ARBA00023136"/>
    </source>
</evidence>
<evidence type="ECO:0000256" key="5">
    <source>
        <dbReference type="ARBA" id="ARBA00022847"/>
    </source>
</evidence>
<accession>A0A0F6AIM8</accession>
<comment type="caution">
    <text evidence="10">The sequence shown here is derived from an EMBL/GenBank/DDBJ whole genome shotgun (WGS) entry which is preliminary data.</text>
</comment>
<dbReference type="InterPro" id="IPR038377">
    <property type="entry name" value="Na/Glc_symporter_sf"/>
</dbReference>
<feature type="transmembrane region" description="Helical" evidence="9">
    <location>
        <begin position="6"/>
        <end position="26"/>
    </location>
</feature>
<gene>
    <name evidence="10" type="ORF">N479_25995</name>
</gene>
<evidence type="ECO:0000256" key="9">
    <source>
        <dbReference type="SAM" id="Phobius"/>
    </source>
</evidence>
<dbReference type="GO" id="GO:0015293">
    <property type="term" value="F:symporter activity"/>
    <property type="evidence" value="ECO:0007669"/>
    <property type="project" value="UniProtKB-KW"/>
</dbReference>
<comment type="similarity">
    <text evidence="2 8">Belongs to the sodium:solute symporter (SSF) (TC 2.A.21) family.</text>
</comment>
<evidence type="ECO:0000256" key="2">
    <source>
        <dbReference type="ARBA" id="ARBA00006434"/>
    </source>
</evidence>
<feature type="transmembrane region" description="Helical" evidence="9">
    <location>
        <begin position="69"/>
        <end position="90"/>
    </location>
</feature>